<evidence type="ECO:0000313" key="1">
    <source>
        <dbReference type="EMBL" id="CAJ1059141.1"/>
    </source>
</evidence>
<dbReference type="AlphaFoldDB" id="A0AAV1FDX4"/>
<reference evidence="1" key="1">
    <citation type="submission" date="2023-08" db="EMBL/GenBank/DDBJ databases">
        <authorList>
            <person name="Alioto T."/>
            <person name="Alioto T."/>
            <person name="Gomez Garrido J."/>
        </authorList>
    </citation>
    <scope>NUCLEOTIDE SEQUENCE</scope>
</reference>
<gene>
    <name evidence="1" type="ORF">XNOV1_A023388</name>
</gene>
<dbReference type="InterPro" id="IPR009079">
    <property type="entry name" value="4_helix_cytokine-like_core"/>
</dbReference>
<dbReference type="SUPFAM" id="SSF47266">
    <property type="entry name" value="4-helical cytokines"/>
    <property type="match status" value="1"/>
</dbReference>
<dbReference type="EMBL" id="OY660869">
    <property type="protein sequence ID" value="CAJ1059141.1"/>
    <property type="molecule type" value="Genomic_DNA"/>
</dbReference>
<organism evidence="1 2">
    <name type="scientific">Xyrichtys novacula</name>
    <name type="common">Pearly razorfish</name>
    <name type="synonym">Hemipteronotus novacula</name>
    <dbReference type="NCBI Taxonomy" id="13765"/>
    <lineage>
        <taxon>Eukaryota</taxon>
        <taxon>Metazoa</taxon>
        <taxon>Chordata</taxon>
        <taxon>Craniata</taxon>
        <taxon>Vertebrata</taxon>
        <taxon>Euteleostomi</taxon>
        <taxon>Actinopterygii</taxon>
        <taxon>Neopterygii</taxon>
        <taxon>Teleostei</taxon>
        <taxon>Neoteleostei</taxon>
        <taxon>Acanthomorphata</taxon>
        <taxon>Eupercaria</taxon>
        <taxon>Labriformes</taxon>
        <taxon>Labridae</taxon>
        <taxon>Xyrichtys</taxon>
    </lineage>
</organism>
<dbReference type="Proteomes" id="UP001178508">
    <property type="component" value="Chromosome 6"/>
</dbReference>
<accession>A0AAV1FDX4</accession>
<sequence length="80" mass="9082">MDCIMKELNGTVREECADPKEDIDQAIDFFQIEIEERTSKGQMMTNSSECACESWSQAPFSQFLNKVEALLQSENAAALW</sequence>
<dbReference type="Gene3D" id="1.20.1250.70">
    <property type="entry name" value="Interleukin-15/Interleukin-21"/>
    <property type="match status" value="1"/>
</dbReference>
<name>A0AAV1FDX4_XYRNO</name>
<proteinExistence type="predicted"/>
<evidence type="ECO:0000313" key="2">
    <source>
        <dbReference type="Proteomes" id="UP001178508"/>
    </source>
</evidence>
<protein>
    <submittedName>
        <fullName evidence="1">Interleukin</fullName>
    </submittedName>
</protein>
<keyword evidence="2" id="KW-1185">Reference proteome</keyword>